<feature type="compositionally biased region" description="Polar residues" evidence="1">
    <location>
        <begin position="145"/>
        <end position="156"/>
    </location>
</feature>
<dbReference type="EMBL" id="KZ679008">
    <property type="protein sequence ID" value="PSS22794.1"/>
    <property type="molecule type" value="Genomic_DNA"/>
</dbReference>
<feature type="region of interest" description="Disordered" evidence="1">
    <location>
        <begin position="197"/>
        <end position="308"/>
    </location>
</feature>
<accession>A0A2T3B7D6</accession>
<feature type="region of interest" description="Disordered" evidence="1">
    <location>
        <begin position="117"/>
        <end position="168"/>
    </location>
</feature>
<keyword evidence="3" id="KW-1185">Reference proteome</keyword>
<dbReference type="InParanoid" id="A0A2T3B7D6"/>
<organism evidence="2 3">
    <name type="scientific">Amorphotheca resinae ATCC 22711</name>
    <dbReference type="NCBI Taxonomy" id="857342"/>
    <lineage>
        <taxon>Eukaryota</taxon>
        <taxon>Fungi</taxon>
        <taxon>Dikarya</taxon>
        <taxon>Ascomycota</taxon>
        <taxon>Pezizomycotina</taxon>
        <taxon>Leotiomycetes</taxon>
        <taxon>Helotiales</taxon>
        <taxon>Amorphothecaceae</taxon>
        <taxon>Amorphotheca</taxon>
    </lineage>
</organism>
<dbReference type="AlphaFoldDB" id="A0A2T3B7D6"/>
<evidence type="ECO:0000313" key="2">
    <source>
        <dbReference type="EMBL" id="PSS22794.1"/>
    </source>
</evidence>
<feature type="compositionally biased region" description="Basic and acidic residues" evidence="1">
    <location>
        <begin position="197"/>
        <end position="213"/>
    </location>
</feature>
<sequence length="308" mass="34798">MCKYIITNFSCDHMTVEHLPCALKTSEFPHFRQCKIGEENRTSHTICGECRRERVDVRRQPKHHNLRSAFTLKSKSLGMRNLFHLPRRRRPVAQHLDGERFSDKEVVESQGLQAAVRGPIASSDSVVNHEKPKATPPIASHEGGRQSSRRPPTTLDQGAGLTCNHREGRYKESRITAKNLYGDPSNFSERRTITERQESELFFTHERTIDRGDSTTVMNPGEPKRKAPRPSDRDPLSTLDDPGEWEFWEIPDTTLPEEVQVVQAAAEPQESTTQASDKTSSFPEDPGIISGKKEPTLASNIEPYEMAA</sequence>
<dbReference type="RefSeq" id="XP_024722840.1">
    <property type="nucleotide sequence ID" value="XM_024868625.1"/>
</dbReference>
<proteinExistence type="predicted"/>
<gene>
    <name evidence="2" type="ORF">M430DRAFT_56681</name>
</gene>
<name>A0A2T3B7D6_AMORE</name>
<dbReference type="GeneID" id="36576706"/>
<evidence type="ECO:0000256" key="1">
    <source>
        <dbReference type="SAM" id="MobiDB-lite"/>
    </source>
</evidence>
<protein>
    <submittedName>
        <fullName evidence="2">Uncharacterized protein</fullName>
    </submittedName>
</protein>
<reference evidence="2 3" key="1">
    <citation type="journal article" date="2018" name="New Phytol.">
        <title>Comparative genomics and transcriptomics depict ericoid mycorrhizal fungi as versatile saprotrophs and plant mutualists.</title>
        <authorList>
            <person name="Martino E."/>
            <person name="Morin E."/>
            <person name="Grelet G.A."/>
            <person name="Kuo A."/>
            <person name="Kohler A."/>
            <person name="Daghino S."/>
            <person name="Barry K.W."/>
            <person name="Cichocki N."/>
            <person name="Clum A."/>
            <person name="Dockter R.B."/>
            <person name="Hainaut M."/>
            <person name="Kuo R.C."/>
            <person name="LaButti K."/>
            <person name="Lindahl B.D."/>
            <person name="Lindquist E.A."/>
            <person name="Lipzen A."/>
            <person name="Khouja H.R."/>
            <person name="Magnuson J."/>
            <person name="Murat C."/>
            <person name="Ohm R.A."/>
            <person name="Singer S.W."/>
            <person name="Spatafora J.W."/>
            <person name="Wang M."/>
            <person name="Veneault-Fourrey C."/>
            <person name="Henrissat B."/>
            <person name="Grigoriev I.V."/>
            <person name="Martin F.M."/>
            <person name="Perotto S."/>
        </authorList>
    </citation>
    <scope>NUCLEOTIDE SEQUENCE [LARGE SCALE GENOMIC DNA]</scope>
    <source>
        <strain evidence="2 3">ATCC 22711</strain>
    </source>
</reference>
<dbReference type="Proteomes" id="UP000241818">
    <property type="component" value="Unassembled WGS sequence"/>
</dbReference>
<evidence type="ECO:0000313" key="3">
    <source>
        <dbReference type="Proteomes" id="UP000241818"/>
    </source>
</evidence>
<feature type="compositionally biased region" description="Basic and acidic residues" evidence="1">
    <location>
        <begin position="222"/>
        <end position="235"/>
    </location>
</feature>
<feature type="compositionally biased region" description="Polar residues" evidence="1">
    <location>
        <begin position="269"/>
        <end position="282"/>
    </location>
</feature>